<keyword evidence="2" id="KW-0808">Transferase</keyword>
<gene>
    <name evidence="2" type="ORF">US52_C0030G0015</name>
</gene>
<comment type="caution">
    <text evidence="2">The sequence shown here is derived from an EMBL/GenBank/DDBJ whole genome shotgun (WGS) entry which is preliminary data.</text>
</comment>
<proteinExistence type="predicted"/>
<dbReference type="EMBL" id="LBTH01000030">
    <property type="protein sequence ID" value="KKQ35263.1"/>
    <property type="molecule type" value="Genomic_DNA"/>
</dbReference>
<evidence type="ECO:0000313" key="3">
    <source>
        <dbReference type="Proteomes" id="UP000034852"/>
    </source>
</evidence>
<dbReference type="InterPro" id="IPR013217">
    <property type="entry name" value="Methyltransf_12"/>
</dbReference>
<dbReference type="PANTHER" id="PTHR43861">
    <property type="entry name" value="TRANS-ACONITATE 2-METHYLTRANSFERASE-RELATED"/>
    <property type="match status" value="1"/>
</dbReference>
<organism evidence="2 3">
    <name type="scientific">candidate division WS6 bacterium GW2011_GWA2_37_6</name>
    <dbReference type="NCBI Taxonomy" id="1619087"/>
    <lineage>
        <taxon>Bacteria</taxon>
        <taxon>Candidatus Dojkabacteria</taxon>
    </lineage>
</organism>
<dbReference type="GO" id="GO:0032259">
    <property type="term" value="P:methylation"/>
    <property type="evidence" value="ECO:0007669"/>
    <property type="project" value="UniProtKB-KW"/>
</dbReference>
<feature type="domain" description="Methyltransferase type 12" evidence="1">
    <location>
        <begin position="55"/>
        <end position="164"/>
    </location>
</feature>
<keyword evidence="2" id="KW-0489">Methyltransferase</keyword>
<protein>
    <submittedName>
        <fullName evidence="2">Methyltransferase domain protein</fullName>
    </submittedName>
</protein>
<sequence length="250" mass="29228">MDYKTIEKLNELNKKFYEVNAGSFSDTRQISWPGWEQIFPSLVERVEEQDGLKILDIGCGNGRFAKFLNKMEVFKKSSNIQYIGIDSSKNLIDIAKKETKDIRNFQTTFLVADALDFDDLKKKIGDEKFDLIVAFGLMHHIPGFDNRIELLQNLSMLLRTNGQLWITFWQFLRSKRAKNWVLDSSFKDLEKNDYLLDWEGSGTPRYCHYFDDEEVDLSKNKMQKAGFEVIKDFNSDGKEGDLNRYLVIQN</sequence>
<dbReference type="SUPFAM" id="SSF53335">
    <property type="entry name" value="S-adenosyl-L-methionine-dependent methyltransferases"/>
    <property type="match status" value="1"/>
</dbReference>
<dbReference type="Proteomes" id="UP000034852">
    <property type="component" value="Unassembled WGS sequence"/>
</dbReference>
<dbReference type="Gene3D" id="3.40.50.150">
    <property type="entry name" value="Vaccinia Virus protein VP39"/>
    <property type="match status" value="1"/>
</dbReference>
<accession>A0A0G0GW93</accession>
<evidence type="ECO:0000313" key="2">
    <source>
        <dbReference type="EMBL" id="KKQ35263.1"/>
    </source>
</evidence>
<reference evidence="2 3" key="1">
    <citation type="journal article" date="2015" name="Nature">
        <title>rRNA introns, odd ribosomes, and small enigmatic genomes across a large radiation of phyla.</title>
        <authorList>
            <person name="Brown C.T."/>
            <person name="Hug L.A."/>
            <person name="Thomas B.C."/>
            <person name="Sharon I."/>
            <person name="Castelle C.J."/>
            <person name="Singh A."/>
            <person name="Wilkins M.J."/>
            <person name="Williams K.H."/>
            <person name="Banfield J.F."/>
        </authorList>
    </citation>
    <scope>NUCLEOTIDE SEQUENCE [LARGE SCALE GENOMIC DNA]</scope>
</reference>
<dbReference type="AlphaFoldDB" id="A0A0G0GW93"/>
<evidence type="ECO:0000259" key="1">
    <source>
        <dbReference type="Pfam" id="PF08242"/>
    </source>
</evidence>
<dbReference type="GO" id="GO:0008168">
    <property type="term" value="F:methyltransferase activity"/>
    <property type="evidence" value="ECO:0007669"/>
    <property type="project" value="UniProtKB-KW"/>
</dbReference>
<dbReference type="CDD" id="cd02440">
    <property type="entry name" value="AdoMet_MTases"/>
    <property type="match status" value="1"/>
</dbReference>
<name>A0A0G0GW93_9BACT</name>
<dbReference type="InterPro" id="IPR029063">
    <property type="entry name" value="SAM-dependent_MTases_sf"/>
</dbReference>
<dbReference type="Pfam" id="PF08242">
    <property type="entry name" value="Methyltransf_12"/>
    <property type="match status" value="1"/>
</dbReference>